<reference evidence="1 2" key="1">
    <citation type="submission" date="2020-07" db="EMBL/GenBank/DDBJ databases">
        <title>Sequencing the genomes of 1000 actinobacteria strains.</title>
        <authorList>
            <person name="Klenk H.-P."/>
        </authorList>
    </citation>
    <scope>NUCLEOTIDE SEQUENCE [LARGE SCALE GENOMIC DNA]</scope>
    <source>
        <strain evidence="1 2">DSM 21349</strain>
    </source>
</reference>
<evidence type="ECO:0000313" key="2">
    <source>
        <dbReference type="Proteomes" id="UP000580910"/>
    </source>
</evidence>
<dbReference type="AlphaFoldDB" id="A0A7W3J1P0"/>
<name>A0A7W3J1P0_9ACTN</name>
<comment type="caution">
    <text evidence="1">The sequence shown here is derived from an EMBL/GenBank/DDBJ whole genome shotgun (WGS) entry which is preliminary data.</text>
</comment>
<sequence length="543" mass="57430">MVVRHGADWYTQAYEDTTNGAYTVPEQSDVTGPQRASFGTGSHQMAVGQFEVQTELYRTDLYDGVNLGNLTRLEYSTFARTTTAGGADRQPTYLRLTVDSDGTGGADTSLFFFPANNGTVVNGVWQDWNVTDGLMNVDGDSGAGQISLAAYAAAHPNAVLANNRFDAGHDGGAVSLISGDSNTMTRGEYFVDRVIVGNDHQDTLFDFGPNAETDGGTSQLTVDPGHAQGWHSQAYDDANYLSSDQQFVAGPGTPPVGDGSLKMSLSTADNAGRVELFRTEQYDGTLVRDLRTIDYSTYSRANQGNATPQQPAYLRLSVDNDGDGTTDASLFYYPANNGAVEQSTWQAWHAGTGVWGVNGDDAQQSITLNQYAVAHPDATIVKNEDTSDTSQVDGGVAFIVGGAGAATQMNGEYFLDDITISKVDAASGSVDSGKAFDLEPTATTPPVVVHPAIKAVHVPASDSIAGYDRITVNAGSAGADAVVSLYRVKDGVAKKVKSKVLGADGKVIFKRADLNGSEKNYYFAKVSETATNLKGRTATIAVK</sequence>
<proteinExistence type="predicted"/>
<organism evidence="1 2">
    <name type="scientific">Nocardioides ginsengisegetis</name>
    <dbReference type="NCBI Taxonomy" id="661491"/>
    <lineage>
        <taxon>Bacteria</taxon>
        <taxon>Bacillati</taxon>
        <taxon>Actinomycetota</taxon>
        <taxon>Actinomycetes</taxon>
        <taxon>Propionibacteriales</taxon>
        <taxon>Nocardioidaceae</taxon>
        <taxon>Nocardioides</taxon>
    </lineage>
</organism>
<dbReference type="Proteomes" id="UP000580910">
    <property type="component" value="Unassembled WGS sequence"/>
</dbReference>
<dbReference type="EMBL" id="JACGXA010000001">
    <property type="protein sequence ID" value="MBA8804504.1"/>
    <property type="molecule type" value="Genomic_DNA"/>
</dbReference>
<keyword evidence="2" id="KW-1185">Reference proteome</keyword>
<evidence type="ECO:0000313" key="1">
    <source>
        <dbReference type="EMBL" id="MBA8804504.1"/>
    </source>
</evidence>
<accession>A0A7W3J1P0</accession>
<protein>
    <submittedName>
        <fullName evidence="1">Uncharacterized protein</fullName>
    </submittedName>
</protein>
<dbReference type="RefSeq" id="WP_182540065.1">
    <property type="nucleotide sequence ID" value="NZ_JACGXA010000001.1"/>
</dbReference>
<gene>
    <name evidence="1" type="ORF">FB382_002795</name>
</gene>